<evidence type="ECO:0000313" key="5">
    <source>
        <dbReference type="Proteomes" id="UP000307217"/>
    </source>
</evidence>
<evidence type="ECO:0000313" key="4">
    <source>
        <dbReference type="EMBL" id="TMO69339.1"/>
    </source>
</evidence>
<dbReference type="SUPFAM" id="SSF53474">
    <property type="entry name" value="alpha/beta-Hydrolases"/>
    <property type="match status" value="1"/>
</dbReference>
<feature type="signal peptide" evidence="2">
    <location>
        <begin position="1"/>
        <end position="20"/>
    </location>
</feature>
<dbReference type="Proteomes" id="UP000307217">
    <property type="component" value="Unassembled WGS sequence"/>
</dbReference>
<dbReference type="SUPFAM" id="SSF82171">
    <property type="entry name" value="DPP6 N-terminal domain-like"/>
    <property type="match status" value="1"/>
</dbReference>
<proteinExistence type="predicted"/>
<dbReference type="EMBL" id="PNBX01000020">
    <property type="protein sequence ID" value="TMO69339.1"/>
    <property type="molecule type" value="Genomic_DNA"/>
</dbReference>
<feature type="domain" description="Peptidase S9 prolyl oligopeptidase catalytic" evidence="3">
    <location>
        <begin position="601"/>
        <end position="806"/>
    </location>
</feature>
<protein>
    <submittedName>
        <fullName evidence="4">S9 family peptidase</fullName>
    </submittedName>
</protein>
<feature type="chain" id="PRO_5024322343" evidence="2">
    <location>
        <begin position="21"/>
        <end position="817"/>
    </location>
</feature>
<organism evidence="4 5">
    <name type="scientific">Pseudoalteromonas aurantia</name>
    <dbReference type="NCBI Taxonomy" id="43654"/>
    <lineage>
        <taxon>Bacteria</taxon>
        <taxon>Pseudomonadati</taxon>
        <taxon>Pseudomonadota</taxon>
        <taxon>Gammaproteobacteria</taxon>
        <taxon>Alteromonadales</taxon>
        <taxon>Pseudoalteromonadaceae</taxon>
        <taxon>Pseudoalteromonas</taxon>
    </lineage>
</organism>
<accession>A0A5S3VBF2</accession>
<reference evidence="5" key="2">
    <citation type="submission" date="2019-06" db="EMBL/GenBank/DDBJ databases">
        <title>Co-occurence of chitin degradation, pigmentation and bioactivity in marine Pseudoalteromonas.</title>
        <authorList>
            <person name="Sonnenschein E.C."/>
            <person name="Bech P.K."/>
        </authorList>
    </citation>
    <scope>NUCLEOTIDE SEQUENCE [LARGE SCALE GENOMIC DNA]</scope>
    <source>
        <strain evidence="5">S3790</strain>
    </source>
</reference>
<gene>
    <name evidence="4" type="ORF">CWC19_05595</name>
</gene>
<dbReference type="AlphaFoldDB" id="A0A5S3VBF2"/>
<dbReference type="PANTHER" id="PTHR42776">
    <property type="entry name" value="SERINE PEPTIDASE S9 FAMILY MEMBER"/>
    <property type="match status" value="1"/>
</dbReference>
<sequence>MIFRTAVTLLLSAVATQLVAAPLDESKIQFIGPLGTQSTIKPHNTPHQKSIINNLLPQLQKPNQKLEVFGNTRSWQSLEQVNALTVNGMQALRFNFSTTRFVEGTFTLSGIEKAHVFLNGEPLTGKNEFSIHAVTGDHQVIIITEQVDDWKKVVIDYTPKTEHDEIVLTQKTTTALSAKQLYDAPTISAISLSPNGKFYVATQRHYQANRKNAAISNTSLKNIEGDVLYRLSGVSASQVSWSPDSNAIVFTQDKRVSILNIKDFSIKTVAEHFTGASGYQFFDKDTLIFSWSNTPDDKHTLVKHYSGLEDRWSYARSISQPFLLDVKSGLVSTISESKLSTRIADFDNKRNTVLVTRNPVNYAAPPHMLTELVEIDLSNHTEKMLGEYRTFNRAKYTDKGIYVIAGPDFSQGLGRNLPKDMLANNYDGQLYLLNNDGEKPQALSKKFDPAIGGLQVLSNGDAVLNVTDKDTKQLYLYDESKRRFKKLNTGFDVVQNYSVSKTSKGQVLVTGSQASSPQALSLVTVKRNKTKVLWDSKPVAYDNSEIAALEEFNFTNESGTQISGRVYLPHNLDTSKKHPALIYYYGGTSPVSRGFTGRYPFNLWAAQGYVVYVVQPTGATGFGQEFSAKHVNAWGEHTADDIIQGTNEFLEAYPFVDKNRLGNLGASYGGFMTMLLATKTDLFSASIAHAGISNITSYWGQGWWGYLYSGEASKNSFPWNNPSLYSQHSPVFHADKVTTPLLLIHGDADTNVPPGESHNMYTALKLLGQDVELIEYKGADHQIIVRDRRFHWWDTMLAYFDMHLKDQPQWWDHIYSK</sequence>
<dbReference type="Pfam" id="PF00326">
    <property type="entry name" value="Peptidase_S9"/>
    <property type="match status" value="1"/>
</dbReference>
<dbReference type="GO" id="GO:0004252">
    <property type="term" value="F:serine-type endopeptidase activity"/>
    <property type="evidence" value="ECO:0007669"/>
    <property type="project" value="TreeGrafter"/>
</dbReference>
<dbReference type="Gene3D" id="3.40.50.1820">
    <property type="entry name" value="alpha/beta hydrolase"/>
    <property type="match status" value="1"/>
</dbReference>
<dbReference type="OrthoDB" id="9812921at2"/>
<dbReference type="InterPro" id="IPR001375">
    <property type="entry name" value="Peptidase_S9_cat"/>
</dbReference>
<evidence type="ECO:0000259" key="3">
    <source>
        <dbReference type="Pfam" id="PF00326"/>
    </source>
</evidence>
<dbReference type="PANTHER" id="PTHR42776:SF4">
    <property type="entry name" value="ACYLAMINO-ACID-RELEASING ENZYME"/>
    <property type="match status" value="1"/>
</dbReference>
<keyword evidence="2" id="KW-0732">Signal</keyword>
<dbReference type="InterPro" id="IPR029058">
    <property type="entry name" value="AB_hydrolase_fold"/>
</dbReference>
<reference evidence="4 5" key="1">
    <citation type="submission" date="2018-01" db="EMBL/GenBank/DDBJ databases">
        <authorList>
            <person name="Paulsen S."/>
            <person name="Gram L.K."/>
        </authorList>
    </citation>
    <scope>NUCLEOTIDE SEQUENCE [LARGE SCALE GENOMIC DNA]</scope>
    <source>
        <strain evidence="4 5">S3790</strain>
    </source>
</reference>
<dbReference type="GO" id="GO:0006508">
    <property type="term" value="P:proteolysis"/>
    <property type="evidence" value="ECO:0007669"/>
    <property type="project" value="InterPro"/>
</dbReference>
<keyword evidence="1" id="KW-0378">Hydrolase</keyword>
<name>A0A5S3VBF2_9GAMM</name>
<evidence type="ECO:0000256" key="1">
    <source>
        <dbReference type="ARBA" id="ARBA00022801"/>
    </source>
</evidence>
<comment type="caution">
    <text evidence="4">The sequence shown here is derived from an EMBL/GenBank/DDBJ whole genome shotgun (WGS) entry which is preliminary data.</text>
</comment>
<dbReference type="RefSeq" id="WP_138590763.1">
    <property type="nucleotide sequence ID" value="NZ_PNBX01000020.1"/>
</dbReference>
<evidence type="ECO:0000256" key="2">
    <source>
        <dbReference type="SAM" id="SignalP"/>
    </source>
</evidence>